<dbReference type="HOGENOM" id="CLU_1647172_0_0_1"/>
<protein>
    <submittedName>
        <fullName evidence="2">Uncharacterized protein</fullName>
    </submittedName>
</protein>
<sequence length="161" mass="17410">MYRVPTKLKQASDASAYLDTVLLTGTCDYGWGHPAFTSGKFHTIRCGDHYFQGDDGFKCHCRGGGGGGDPIGMVDYDDDVDVYSSSGSGDCGSGNEDDDEEVNGSDGAVSASVPPNVGCWREYVHDGNLAAVKQDFAMQQRLSMYDCEVEESEDEEMTEQD</sequence>
<organism evidence="2 3">
    <name type="scientific">Thalassiosira pseudonana</name>
    <name type="common">Marine diatom</name>
    <name type="synonym">Cyclotella nana</name>
    <dbReference type="NCBI Taxonomy" id="35128"/>
    <lineage>
        <taxon>Eukaryota</taxon>
        <taxon>Sar</taxon>
        <taxon>Stramenopiles</taxon>
        <taxon>Ochrophyta</taxon>
        <taxon>Bacillariophyta</taxon>
        <taxon>Coscinodiscophyceae</taxon>
        <taxon>Thalassiosirophycidae</taxon>
        <taxon>Thalassiosirales</taxon>
        <taxon>Thalassiosiraceae</taxon>
        <taxon>Thalassiosira</taxon>
    </lineage>
</organism>
<gene>
    <name evidence="2" type="ORF">THAPS_10824</name>
</gene>
<evidence type="ECO:0000313" key="3">
    <source>
        <dbReference type="Proteomes" id="UP000001449"/>
    </source>
</evidence>
<dbReference type="GeneID" id="7450953"/>
<dbReference type="AlphaFoldDB" id="B5YLL6"/>
<dbReference type="RefSeq" id="XP_002295537.1">
    <property type="nucleotide sequence ID" value="XM_002295501.1"/>
</dbReference>
<feature type="region of interest" description="Disordered" evidence="1">
    <location>
        <begin position="84"/>
        <end position="110"/>
    </location>
</feature>
<reference evidence="2 3" key="2">
    <citation type="journal article" date="2008" name="Nature">
        <title>The Phaeodactylum genome reveals the evolutionary history of diatom genomes.</title>
        <authorList>
            <person name="Bowler C."/>
            <person name="Allen A.E."/>
            <person name="Badger J.H."/>
            <person name="Grimwood J."/>
            <person name="Jabbari K."/>
            <person name="Kuo A."/>
            <person name="Maheswari U."/>
            <person name="Martens C."/>
            <person name="Maumus F."/>
            <person name="Otillar R.P."/>
            <person name="Rayko E."/>
            <person name="Salamov A."/>
            <person name="Vandepoele K."/>
            <person name="Beszteri B."/>
            <person name="Gruber A."/>
            <person name="Heijde M."/>
            <person name="Katinka M."/>
            <person name="Mock T."/>
            <person name="Valentin K."/>
            <person name="Verret F."/>
            <person name="Berges J.A."/>
            <person name="Brownlee C."/>
            <person name="Cadoret J.P."/>
            <person name="Chiovitti A."/>
            <person name="Choi C.J."/>
            <person name="Coesel S."/>
            <person name="De Martino A."/>
            <person name="Detter J.C."/>
            <person name="Durkin C."/>
            <person name="Falciatore A."/>
            <person name="Fournet J."/>
            <person name="Haruta M."/>
            <person name="Huysman M.J."/>
            <person name="Jenkins B.D."/>
            <person name="Jiroutova K."/>
            <person name="Jorgensen R.E."/>
            <person name="Joubert Y."/>
            <person name="Kaplan A."/>
            <person name="Kroger N."/>
            <person name="Kroth P.G."/>
            <person name="La Roche J."/>
            <person name="Lindquist E."/>
            <person name="Lommer M."/>
            <person name="Martin-Jezequel V."/>
            <person name="Lopez P.J."/>
            <person name="Lucas S."/>
            <person name="Mangogna M."/>
            <person name="McGinnis K."/>
            <person name="Medlin L.K."/>
            <person name="Montsant A."/>
            <person name="Oudot-Le Secq M.P."/>
            <person name="Napoli C."/>
            <person name="Obornik M."/>
            <person name="Parker M.S."/>
            <person name="Petit J.L."/>
            <person name="Porcel B.M."/>
            <person name="Poulsen N."/>
            <person name="Robison M."/>
            <person name="Rychlewski L."/>
            <person name="Rynearson T.A."/>
            <person name="Schmutz J."/>
            <person name="Shapiro H."/>
            <person name="Siaut M."/>
            <person name="Stanley M."/>
            <person name="Sussman M.R."/>
            <person name="Taylor A.R."/>
            <person name="Vardi A."/>
            <person name="von Dassow P."/>
            <person name="Vyverman W."/>
            <person name="Willis A."/>
            <person name="Wyrwicz L.S."/>
            <person name="Rokhsar D.S."/>
            <person name="Weissenbach J."/>
            <person name="Armbrust E.V."/>
            <person name="Green B.R."/>
            <person name="Van de Peer Y."/>
            <person name="Grigoriev I.V."/>
        </authorList>
    </citation>
    <scope>NUCLEOTIDE SEQUENCE [LARGE SCALE GENOMIC DNA]</scope>
    <source>
        <strain evidence="2 3">CCMP1335</strain>
    </source>
</reference>
<keyword evidence="3" id="KW-1185">Reference proteome</keyword>
<dbReference type="Proteomes" id="UP000001449">
    <property type="component" value="Chromosome 18"/>
</dbReference>
<dbReference type="PaxDb" id="35128-Thaps10824"/>
<dbReference type="KEGG" id="tps:THAPS_10824"/>
<reference evidence="2 3" key="1">
    <citation type="journal article" date="2004" name="Science">
        <title>The genome of the diatom Thalassiosira pseudonana: ecology, evolution, and metabolism.</title>
        <authorList>
            <person name="Armbrust E.V."/>
            <person name="Berges J.A."/>
            <person name="Bowler C."/>
            <person name="Green B.R."/>
            <person name="Martinez D."/>
            <person name="Putnam N.H."/>
            <person name="Zhou S."/>
            <person name="Allen A.E."/>
            <person name="Apt K.E."/>
            <person name="Bechner M."/>
            <person name="Brzezinski M.A."/>
            <person name="Chaal B.K."/>
            <person name="Chiovitti A."/>
            <person name="Davis A.K."/>
            <person name="Demarest M.S."/>
            <person name="Detter J.C."/>
            <person name="Glavina T."/>
            <person name="Goodstein D."/>
            <person name="Hadi M.Z."/>
            <person name="Hellsten U."/>
            <person name="Hildebrand M."/>
            <person name="Jenkins B.D."/>
            <person name="Jurka J."/>
            <person name="Kapitonov V.V."/>
            <person name="Kroger N."/>
            <person name="Lau W.W."/>
            <person name="Lane T.W."/>
            <person name="Larimer F.W."/>
            <person name="Lippmeier J.C."/>
            <person name="Lucas S."/>
            <person name="Medina M."/>
            <person name="Montsant A."/>
            <person name="Obornik M."/>
            <person name="Parker M.S."/>
            <person name="Palenik B."/>
            <person name="Pazour G.J."/>
            <person name="Richardson P.M."/>
            <person name="Rynearson T.A."/>
            <person name="Saito M.A."/>
            <person name="Schwartz D.C."/>
            <person name="Thamatrakoln K."/>
            <person name="Valentin K."/>
            <person name="Vardi A."/>
            <person name="Wilkerson F.P."/>
            <person name="Rokhsar D.S."/>
        </authorList>
    </citation>
    <scope>NUCLEOTIDE SEQUENCE [LARGE SCALE GENOMIC DNA]</scope>
    <source>
        <strain evidence="2 3">CCMP1335</strain>
    </source>
</reference>
<accession>B5YLL6</accession>
<dbReference type="EMBL" id="CP001159">
    <property type="protein sequence ID" value="ACI64254.1"/>
    <property type="molecule type" value="Genomic_DNA"/>
</dbReference>
<name>B5YLL6_THAPS</name>
<dbReference type="InParanoid" id="B5YLL6"/>
<evidence type="ECO:0000256" key="1">
    <source>
        <dbReference type="SAM" id="MobiDB-lite"/>
    </source>
</evidence>
<evidence type="ECO:0000313" key="2">
    <source>
        <dbReference type="EMBL" id="ACI64254.1"/>
    </source>
</evidence>
<proteinExistence type="predicted"/>